<comment type="caution">
    <text evidence="3">The sequence shown here is derived from an EMBL/GenBank/DDBJ whole genome shotgun (WGS) entry which is preliminary data.</text>
</comment>
<organism evidence="3 4">
    <name type="scientific">Psilocybe cyanescens</name>
    <dbReference type="NCBI Taxonomy" id="93625"/>
    <lineage>
        <taxon>Eukaryota</taxon>
        <taxon>Fungi</taxon>
        <taxon>Dikarya</taxon>
        <taxon>Basidiomycota</taxon>
        <taxon>Agaricomycotina</taxon>
        <taxon>Agaricomycetes</taxon>
        <taxon>Agaricomycetidae</taxon>
        <taxon>Agaricales</taxon>
        <taxon>Agaricineae</taxon>
        <taxon>Strophariaceae</taxon>
        <taxon>Psilocybe</taxon>
    </lineage>
</organism>
<reference evidence="3 4" key="1">
    <citation type="journal article" date="2018" name="Evol. Lett.">
        <title>Horizontal gene cluster transfer increased hallucinogenic mushroom diversity.</title>
        <authorList>
            <person name="Reynolds H.T."/>
            <person name="Vijayakumar V."/>
            <person name="Gluck-Thaler E."/>
            <person name="Korotkin H.B."/>
            <person name="Matheny P.B."/>
            <person name="Slot J.C."/>
        </authorList>
    </citation>
    <scope>NUCLEOTIDE SEQUENCE [LARGE SCALE GENOMIC DNA]</scope>
    <source>
        <strain evidence="3 4">2631</strain>
    </source>
</reference>
<dbReference type="InterPro" id="IPR040976">
    <property type="entry name" value="Pkinase_fungal"/>
</dbReference>
<dbReference type="GO" id="GO:0005524">
    <property type="term" value="F:ATP binding"/>
    <property type="evidence" value="ECO:0007669"/>
    <property type="project" value="InterPro"/>
</dbReference>
<dbReference type="Pfam" id="PF17667">
    <property type="entry name" value="Pkinase_fungal"/>
    <property type="match status" value="1"/>
</dbReference>
<dbReference type="InterPro" id="IPR008266">
    <property type="entry name" value="Tyr_kinase_AS"/>
</dbReference>
<dbReference type="Proteomes" id="UP000283269">
    <property type="component" value="Unassembled WGS sequence"/>
</dbReference>
<dbReference type="AlphaFoldDB" id="A0A409WEX4"/>
<evidence type="ECO:0000313" key="3">
    <source>
        <dbReference type="EMBL" id="PPQ77046.1"/>
    </source>
</evidence>
<sequence>MADTTSPEQTVKTGTITPPRNSSTQPLMSGGTPLAGKRSGVVALSSTEYDRQTNFESFRRDITGKIIGPMLANDFLAKFIPSTSGSASFPPADGLDKIKAATKETDMYEPFIALFKNYLTTGEKFADSHTSTLTQWEGKSISPDVVLVDDVSKWNLRLPAKSTAFHDRPIESVGVMLEFKLDAKVSDPFTDESDAVSFEIISKDSKDPKGQTLGQICAYATAHMANHFRSHVFSVLVFREYARILRWDRAGVVVTEKINFTSDAAQPLAEFFRRYACASSEGRGQDSNTTSVDPLLLSSDVKKELDKTSNGPFYKFKFPASGPSQPKDKFYIAAVPHFMATASPTGRSTRTFKAYDEETEEYVFLKDTWRIIASSLKPEHESYAALAAAGVHHIPTVAAYHDMDDQVTQTSLTLKPDTKRGDLANTFRKFQHYRLVLKEFAKPLEEFKDVKELLTAFSDAIQAHSEAHDQAQILHRDISVGNIMIDGHGRGLLVDWDLSKSTTQKNEGPSLPERTGTWQFIAYNLGRKRQPNEPMPIHNKDDDLESFFYVLYWVALRRCEHVGSINEIRNVLDHVYDTSIKNPTEFIAPPARLHAMKNDQLISDGHFASPALNAFSTAFLRIVNKRYFLSPAQRSLLLSWKDDALKKRNGDAANEEISPELLGAISPELMLQMQAYNRKPGREFPVFDPYYFLKSLQPKWAPDLFMELFGPDETVDWVTGSTNVNRDSLLTRAQSSLNKRKPDSQHTTVSGSNDGNDDGNPRNKKPRMDSAHLYTHHEEDASAA</sequence>
<dbReference type="GO" id="GO:0004672">
    <property type="term" value="F:protein kinase activity"/>
    <property type="evidence" value="ECO:0007669"/>
    <property type="project" value="InterPro"/>
</dbReference>
<evidence type="ECO:0000256" key="1">
    <source>
        <dbReference type="SAM" id="MobiDB-lite"/>
    </source>
</evidence>
<dbReference type="InterPro" id="IPR011009">
    <property type="entry name" value="Kinase-like_dom_sf"/>
</dbReference>
<keyword evidence="4" id="KW-1185">Reference proteome</keyword>
<proteinExistence type="predicted"/>
<dbReference type="Gene3D" id="1.10.510.10">
    <property type="entry name" value="Transferase(Phosphotransferase) domain 1"/>
    <property type="match status" value="1"/>
</dbReference>
<dbReference type="EMBL" id="NHYD01003445">
    <property type="protein sequence ID" value="PPQ77046.1"/>
    <property type="molecule type" value="Genomic_DNA"/>
</dbReference>
<dbReference type="PANTHER" id="PTHR38248:SF2">
    <property type="entry name" value="FUNK1 11"/>
    <property type="match status" value="1"/>
</dbReference>
<dbReference type="PROSITE" id="PS50011">
    <property type="entry name" value="PROTEIN_KINASE_DOM"/>
    <property type="match status" value="1"/>
</dbReference>
<feature type="domain" description="Protein kinase" evidence="2">
    <location>
        <begin position="337"/>
        <end position="645"/>
    </location>
</feature>
<feature type="compositionally biased region" description="Basic and acidic residues" evidence="1">
    <location>
        <begin position="766"/>
        <end position="784"/>
    </location>
</feature>
<dbReference type="STRING" id="93625.A0A409WEX4"/>
<protein>
    <recommendedName>
        <fullName evidence="2">Protein kinase domain-containing protein</fullName>
    </recommendedName>
</protein>
<feature type="compositionally biased region" description="Polar residues" evidence="1">
    <location>
        <begin position="1"/>
        <end position="27"/>
    </location>
</feature>
<gene>
    <name evidence="3" type="ORF">CVT25_014863</name>
</gene>
<dbReference type="InterPro" id="IPR000719">
    <property type="entry name" value="Prot_kinase_dom"/>
</dbReference>
<name>A0A409WEX4_PSICY</name>
<feature type="region of interest" description="Disordered" evidence="1">
    <location>
        <begin position="1"/>
        <end position="36"/>
    </location>
</feature>
<dbReference type="PROSITE" id="PS00109">
    <property type="entry name" value="PROTEIN_KINASE_TYR"/>
    <property type="match status" value="1"/>
</dbReference>
<dbReference type="OrthoDB" id="2739948at2759"/>
<dbReference type="InParanoid" id="A0A409WEX4"/>
<feature type="region of interest" description="Disordered" evidence="1">
    <location>
        <begin position="736"/>
        <end position="784"/>
    </location>
</feature>
<dbReference type="SUPFAM" id="SSF56112">
    <property type="entry name" value="Protein kinase-like (PK-like)"/>
    <property type="match status" value="1"/>
</dbReference>
<accession>A0A409WEX4</accession>
<evidence type="ECO:0000259" key="2">
    <source>
        <dbReference type="PROSITE" id="PS50011"/>
    </source>
</evidence>
<evidence type="ECO:0000313" key="4">
    <source>
        <dbReference type="Proteomes" id="UP000283269"/>
    </source>
</evidence>
<dbReference type="PANTHER" id="PTHR38248">
    <property type="entry name" value="FUNK1 6"/>
    <property type="match status" value="1"/>
</dbReference>
<feature type="compositionally biased region" description="Polar residues" evidence="1">
    <location>
        <begin position="745"/>
        <end position="754"/>
    </location>
</feature>